<dbReference type="EMBL" id="QKYD01000058">
    <property type="protein sequence ID" value="REI23615.1"/>
    <property type="molecule type" value="Genomic_DNA"/>
</dbReference>
<evidence type="ECO:0008006" key="3">
    <source>
        <dbReference type="Google" id="ProtNLM"/>
    </source>
</evidence>
<name>A0AAX1RWP9_9STAP</name>
<dbReference type="Proteomes" id="UP000256337">
    <property type="component" value="Unassembled WGS sequence"/>
</dbReference>
<proteinExistence type="predicted"/>
<sequence>MRELDVNELEKFAGGKKSKASKAKDAAYCTYWWGLCATAASNTYGCGSTQANCEYFKKYC</sequence>
<evidence type="ECO:0000313" key="2">
    <source>
        <dbReference type="Proteomes" id="UP000256337"/>
    </source>
</evidence>
<reference evidence="1 2" key="1">
    <citation type="journal article" date="2018" name="Vet. Microbiol.">
        <title>Characterisation of Staphylococcus felis isolated from cats using whole genome sequencing.</title>
        <authorList>
            <person name="Worthing K."/>
            <person name="Pang S."/>
            <person name="Trott D.J."/>
            <person name="Abraham S."/>
            <person name="Coombs G.W."/>
            <person name="Jordan D."/>
            <person name="McIntyre L."/>
            <person name="Davies M.R."/>
            <person name="Norris J."/>
        </authorList>
    </citation>
    <scope>NUCLEOTIDE SEQUENCE [LARGE SCALE GENOMIC DNA]</scope>
    <source>
        <strain evidence="1 2">F25</strain>
    </source>
</reference>
<accession>A0AAX1RWP9</accession>
<gene>
    <name evidence="1" type="ORF">DOS76_03460</name>
</gene>
<evidence type="ECO:0000313" key="1">
    <source>
        <dbReference type="EMBL" id="REI23615.1"/>
    </source>
</evidence>
<dbReference type="AlphaFoldDB" id="A0AAX1RWP9"/>
<dbReference type="RefSeq" id="WP_115865871.1">
    <property type="nucleotide sequence ID" value="NZ_CAJUZR010000090.1"/>
</dbReference>
<organism evidence="1 2">
    <name type="scientific">Staphylococcus felis</name>
    <dbReference type="NCBI Taxonomy" id="46127"/>
    <lineage>
        <taxon>Bacteria</taxon>
        <taxon>Bacillati</taxon>
        <taxon>Bacillota</taxon>
        <taxon>Bacilli</taxon>
        <taxon>Bacillales</taxon>
        <taxon>Staphylococcaceae</taxon>
        <taxon>Staphylococcus</taxon>
    </lineage>
</organism>
<protein>
    <recommendedName>
        <fullName evidence="3">Bacteriocin</fullName>
    </recommendedName>
</protein>
<comment type="caution">
    <text evidence="1">The sequence shown here is derived from an EMBL/GenBank/DDBJ whole genome shotgun (WGS) entry which is preliminary data.</text>
</comment>